<dbReference type="AlphaFoldDB" id="B4D5G2"/>
<dbReference type="EMBL" id="ABVL01000013">
    <property type="protein sequence ID" value="EDY18367.1"/>
    <property type="molecule type" value="Genomic_DNA"/>
</dbReference>
<dbReference type="eggNOG" id="COG4692">
    <property type="taxonomic scope" value="Bacteria"/>
</dbReference>
<feature type="signal peptide" evidence="2">
    <location>
        <begin position="1"/>
        <end position="21"/>
    </location>
</feature>
<dbReference type="Gene3D" id="2.130.10.130">
    <property type="entry name" value="Integrin alpha, N-terminal"/>
    <property type="match status" value="3"/>
</dbReference>
<keyword evidence="4" id="KW-1185">Reference proteome</keyword>
<feature type="chain" id="PRO_5002803178" evidence="2">
    <location>
        <begin position="22"/>
        <end position="644"/>
    </location>
</feature>
<evidence type="ECO:0000313" key="3">
    <source>
        <dbReference type="EMBL" id="EDY18367.1"/>
    </source>
</evidence>
<dbReference type="PANTHER" id="PTHR44103">
    <property type="entry name" value="PROPROTEIN CONVERTASE P"/>
    <property type="match status" value="1"/>
</dbReference>
<evidence type="ECO:0000256" key="2">
    <source>
        <dbReference type="SAM" id="SignalP"/>
    </source>
</evidence>
<evidence type="ECO:0000313" key="4">
    <source>
        <dbReference type="Proteomes" id="UP000005824"/>
    </source>
</evidence>
<organism evidence="3 4">
    <name type="scientific">Chthoniobacter flavus Ellin428</name>
    <dbReference type="NCBI Taxonomy" id="497964"/>
    <lineage>
        <taxon>Bacteria</taxon>
        <taxon>Pseudomonadati</taxon>
        <taxon>Verrucomicrobiota</taxon>
        <taxon>Spartobacteria</taxon>
        <taxon>Chthoniobacterales</taxon>
        <taxon>Chthoniobacteraceae</taxon>
        <taxon>Chthoniobacter</taxon>
    </lineage>
</organism>
<dbReference type="InParanoid" id="B4D5G2"/>
<proteinExistence type="predicted"/>
<dbReference type="InterPro" id="IPR028994">
    <property type="entry name" value="Integrin_alpha_N"/>
</dbReference>
<dbReference type="InterPro" id="IPR013517">
    <property type="entry name" value="FG-GAP"/>
</dbReference>
<keyword evidence="1 2" id="KW-0732">Signal</keyword>
<name>B4D5G2_9BACT</name>
<protein>
    <submittedName>
        <fullName evidence="3">FG-GAP repeat protein</fullName>
    </submittedName>
</protein>
<accession>B4D5G2</accession>
<comment type="caution">
    <text evidence="3">The sequence shown here is derived from an EMBL/GenBank/DDBJ whole genome shotgun (WGS) entry which is preliminary data.</text>
</comment>
<dbReference type="SUPFAM" id="SSF69318">
    <property type="entry name" value="Integrin alpha N-terminal domain"/>
    <property type="match status" value="2"/>
</dbReference>
<gene>
    <name evidence="3" type="ORF">CfE428DRAFT_4151</name>
</gene>
<dbReference type="RefSeq" id="WP_006981475.1">
    <property type="nucleotide sequence ID" value="NZ_ABVL01000013.1"/>
</dbReference>
<dbReference type="PANTHER" id="PTHR44103:SF1">
    <property type="entry name" value="PROPROTEIN CONVERTASE P"/>
    <property type="match status" value="1"/>
</dbReference>
<sequence precursor="true">MPPQRLLTLPLLVTASLPALALEPIHYNNPGLVVDLSVGLWADPLPMDFDSDGNLDLLVDCPDKPYNGLYFFRNPGGDTAVNPFPVFEAARRISGGAQFAQVSYLNSKPQILTPATSFPYFHETGLDKPIKLPLPVNVHTHNVRGNFWKYVDYDGDGKVDLIVGVDDWGDYGWDNGYDATGRWTRGGLHGYVYFLHNAGTNEQPTYESAVKIQAGGKPIETFGWPTPNFADFTNSGKLDLICGEFLDGFTYFENIGTRTAPKYAPGRRIKTPDGQPLKMDLEMIMPTAIDWNKDGHVDLVVGDEDGRVAFIENTGKLDADHTPIFLQPRYFQQQADLVKFGALSSPYGFDWNGDGSIDILCGDSAGYIGFIENLSKPGEVHPKWAAPKYLEADGQRIRIMAGPNGSIQGPAEAKWGYTTLSVADWDGDGLPDLIVNSIWGKVVWYRNIGTRTAPKLAAAQPIEVEWEGAEPQLAWGWQKPQGKELLTQWRTTPYAIDWNHDGLVDLVMLDQEGYLAFFERARRDGKLVLLPPKRVFCDEKGEPLQFSKGTAGKSGRRKFCLVDWDGDGAIDILINSGNAEWWRQVGAHDGKWFFKNMGNLDANANLAGHDTSPTAVDWNNDGIPDLLLGAEDGHFYYLKNPRSK</sequence>
<dbReference type="Pfam" id="PF13517">
    <property type="entry name" value="FG-GAP_3"/>
    <property type="match status" value="2"/>
</dbReference>
<evidence type="ECO:0000256" key="1">
    <source>
        <dbReference type="ARBA" id="ARBA00022729"/>
    </source>
</evidence>
<reference evidence="3 4" key="1">
    <citation type="journal article" date="2011" name="J. Bacteriol.">
        <title>Genome sequence of Chthoniobacter flavus Ellin428, an aerobic heterotrophic soil bacterium.</title>
        <authorList>
            <person name="Kant R."/>
            <person name="van Passel M.W."/>
            <person name="Palva A."/>
            <person name="Lucas S."/>
            <person name="Lapidus A."/>
            <person name="Glavina Del Rio T."/>
            <person name="Dalin E."/>
            <person name="Tice H."/>
            <person name="Bruce D."/>
            <person name="Goodwin L."/>
            <person name="Pitluck S."/>
            <person name="Larimer F.W."/>
            <person name="Land M.L."/>
            <person name="Hauser L."/>
            <person name="Sangwan P."/>
            <person name="de Vos W.M."/>
            <person name="Janssen P.H."/>
            <person name="Smidt H."/>
        </authorList>
    </citation>
    <scope>NUCLEOTIDE SEQUENCE [LARGE SCALE GENOMIC DNA]</scope>
    <source>
        <strain evidence="3 4">Ellin428</strain>
    </source>
</reference>
<dbReference type="STRING" id="497964.CfE428DRAFT_4151"/>
<dbReference type="Proteomes" id="UP000005824">
    <property type="component" value="Unassembled WGS sequence"/>
</dbReference>